<dbReference type="EMBL" id="LKHV02000001">
    <property type="protein sequence ID" value="MCS5708456.1"/>
    <property type="molecule type" value="Genomic_DNA"/>
</dbReference>
<dbReference type="Proteomes" id="UP000051494">
    <property type="component" value="Unassembled WGS sequence"/>
</dbReference>
<dbReference type="STRING" id="437022.CC99x_00187"/>
<proteinExistence type="predicted"/>
<dbReference type="AlphaFoldDB" id="A0A0Q9YT02"/>
<protein>
    <submittedName>
        <fullName evidence="1">Uncharacterized protein</fullName>
    </submittedName>
</protein>
<dbReference type="EMBL" id="LKHV01000001">
    <property type="protein sequence ID" value="KRG19966.1"/>
    <property type="molecule type" value="Genomic_DNA"/>
</dbReference>
<reference evidence="2" key="3">
    <citation type="submission" date="2021-06" db="EMBL/GenBank/DDBJ databases">
        <title>Genomic Description and Analysis of Intracellular Bacteria, Candidatus Berkiella cookevillensis and Candidatus Berkiella aquae.</title>
        <authorList>
            <person name="Kidane D.T."/>
            <person name="Mehari Y.T."/>
            <person name="Rice F.C."/>
            <person name="Arivett B.A."/>
            <person name="Farone A.L."/>
            <person name="Berk S.G."/>
            <person name="Farone M.B."/>
        </authorList>
    </citation>
    <scope>NUCLEOTIDE SEQUENCE</scope>
    <source>
        <strain evidence="2">CC99</strain>
    </source>
</reference>
<evidence type="ECO:0000313" key="2">
    <source>
        <dbReference type="EMBL" id="MCS5708456.1"/>
    </source>
</evidence>
<comment type="caution">
    <text evidence="1">The sequence shown here is derived from an EMBL/GenBank/DDBJ whole genome shotgun (WGS) entry which is preliminary data.</text>
</comment>
<keyword evidence="3" id="KW-1185">Reference proteome</keyword>
<sequence>MSHTELVQLNELLDKLIIDTDGSVLNGLSSILSLESQEVDDFINATKKYYGELRFSALRNLSYQGVIHEDAEAMISCLATIPYIAFSQEIYHFVNQALKERCEAINVDAVMIERPVLLFSDETESSNSRAPALAIEEDFGDLRLEASNESSSLKNMQRKNF</sequence>
<name>A0A0Q9YT02_9GAMM</name>
<organism evidence="1">
    <name type="scientific">Candidatus Berkiella cookevillensis</name>
    <dbReference type="NCBI Taxonomy" id="437022"/>
    <lineage>
        <taxon>Bacteria</taxon>
        <taxon>Pseudomonadati</taxon>
        <taxon>Pseudomonadota</taxon>
        <taxon>Gammaproteobacteria</taxon>
        <taxon>Candidatus Berkiellales</taxon>
        <taxon>Candidatus Berkiellaceae</taxon>
        <taxon>Candidatus Berkiella</taxon>
    </lineage>
</organism>
<gene>
    <name evidence="1" type="ORF">CC99x_00187</name>
    <name evidence="2" type="ORF">CC99x_005995</name>
</gene>
<reference evidence="1" key="1">
    <citation type="submission" date="2015-09" db="EMBL/GenBank/DDBJ databases">
        <title>Draft Genome Sequences of Two Novel Amoeba-resistant Intranuclear Bacteria, Candidatus Berkiella cookevillensis and Candidatus Berkiella aquae.</title>
        <authorList>
            <person name="Mehari Y.T."/>
            <person name="Arivett B.A."/>
            <person name="Farone A.L."/>
            <person name="Gunderson J.H."/>
            <person name="Farone M.B."/>
        </authorList>
    </citation>
    <scope>NUCLEOTIDE SEQUENCE [LARGE SCALE GENOMIC DNA]</scope>
    <source>
        <strain evidence="1">CC99</strain>
    </source>
</reference>
<evidence type="ECO:0000313" key="1">
    <source>
        <dbReference type="EMBL" id="KRG19966.1"/>
    </source>
</evidence>
<evidence type="ECO:0000313" key="3">
    <source>
        <dbReference type="Proteomes" id="UP000051494"/>
    </source>
</evidence>
<accession>A0A0Q9YT02</accession>
<reference evidence="2" key="2">
    <citation type="journal article" date="2016" name="Genome Announc.">
        <title>Draft Genome Sequences of Two Novel Amoeba-Resistant Intranuclear Bacteria, 'Candidatus Berkiella cookevillensis' and 'Candidatus Berkiella aquae'.</title>
        <authorList>
            <person name="Mehari Y.T."/>
            <person name="Arivett B.A."/>
            <person name="Farone A.L."/>
            <person name="Gunderson J.H."/>
            <person name="Farone M.B."/>
        </authorList>
    </citation>
    <scope>NUCLEOTIDE SEQUENCE</scope>
    <source>
        <strain evidence="2">CC99</strain>
    </source>
</reference>
<dbReference type="RefSeq" id="WP_057622701.1">
    <property type="nucleotide sequence ID" value="NZ_LKHV02000001.1"/>
</dbReference>